<sequence>WSAPALRPPVVAWGGEGLHAEAGGSEEQQAWKASVGDPARARSLPQIVVRSAPTSGPEAAAIACPCRSASELPLGAGLLWSLLSWLSLLSGLQACCQGQGPARGEGAPEVEVTSDGAVTYEWKSVVERQRSLNGGLHLEKAVSSRPDAFLFGESIDR</sequence>
<dbReference type="AlphaFoldDB" id="A0A813GSE3"/>
<gene>
    <name evidence="1" type="ORF">PGLA2088_LOCUS682</name>
</gene>
<reference evidence="1" key="1">
    <citation type="submission" date="2021-02" db="EMBL/GenBank/DDBJ databases">
        <authorList>
            <person name="Dougan E. K."/>
            <person name="Rhodes N."/>
            <person name="Thang M."/>
            <person name="Chan C."/>
        </authorList>
    </citation>
    <scope>NUCLEOTIDE SEQUENCE</scope>
</reference>
<dbReference type="Proteomes" id="UP000626109">
    <property type="component" value="Unassembled WGS sequence"/>
</dbReference>
<accession>A0A813GSE3</accession>
<feature type="non-terminal residue" evidence="1">
    <location>
        <position position="1"/>
    </location>
</feature>
<evidence type="ECO:0000313" key="1">
    <source>
        <dbReference type="EMBL" id="CAE8627966.1"/>
    </source>
</evidence>
<protein>
    <submittedName>
        <fullName evidence="1">Uncharacterized protein</fullName>
    </submittedName>
</protein>
<organism evidence="1 2">
    <name type="scientific">Polarella glacialis</name>
    <name type="common">Dinoflagellate</name>
    <dbReference type="NCBI Taxonomy" id="89957"/>
    <lineage>
        <taxon>Eukaryota</taxon>
        <taxon>Sar</taxon>
        <taxon>Alveolata</taxon>
        <taxon>Dinophyceae</taxon>
        <taxon>Suessiales</taxon>
        <taxon>Suessiaceae</taxon>
        <taxon>Polarella</taxon>
    </lineage>
</organism>
<comment type="caution">
    <text evidence="1">The sequence shown here is derived from an EMBL/GenBank/DDBJ whole genome shotgun (WGS) entry which is preliminary data.</text>
</comment>
<proteinExistence type="predicted"/>
<evidence type="ECO:0000313" key="2">
    <source>
        <dbReference type="Proteomes" id="UP000626109"/>
    </source>
</evidence>
<name>A0A813GSE3_POLGL</name>
<dbReference type="EMBL" id="CAJNNW010000483">
    <property type="protein sequence ID" value="CAE8627966.1"/>
    <property type="molecule type" value="Genomic_DNA"/>
</dbReference>